<dbReference type="GO" id="GO:0016831">
    <property type="term" value="F:carboxy-lyase activity"/>
    <property type="evidence" value="ECO:0007669"/>
    <property type="project" value="UniProtKB-KW"/>
</dbReference>
<dbReference type="InterPro" id="IPR032466">
    <property type="entry name" value="Metal_Hydrolase"/>
</dbReference>
<evidence type="ECO:0000313" key="5">
    <source>
        <dbReference type="EMBL" id="OMP86676.1"/>
    </source>
</evidence>
<dbReference type="SUPFAM" id="SSF51556">
    <property type="entry name" value="Metallo-dependent hydrolases"/>
    <property type="match status" value="1"/>
</dbReference>
<evidence type="ECO:0000256" key="1">
    <source>
        <dbReference type="ARBA" id="ARBA00022793"/>
    </source>
</evidence>
<dbReference type="InterPro" id="IPR032465">
    <property type="entry name" value="ACMSD"/>
</dbReference>
<keyword evidence="2 3" id="KW-0456">Lyase</keyword>
<proteinExistence type="inferred from homology"/>
<keyword evidence="1 3" id="KW-0210">Decarboxylase</keyword>
<comment type="similarity">
    <text evidence="3">Belongs to the metallo-dependent hydrolases superfamily.</text>
</comment>
<name>A0A1S8BGU8_9PEZI</name>
<evidence type="ECO:0000259" key="4">
    <source>
        <dbReference type="Pfam" id="PF04909"/>
    </source>
</evidence>
<dbReference type="Proteomes" id="UP000190776">
    <property type="component" value="Unassembled WGS sequence"/>
</dbReference>
<dbReference type="PANTHER" id="PTHR21240">
    <property type="entry name" value="2-AMINO-3-CARBOXYLMUCONATE-6-SEMIALDEHYDE DECARBOXYLASE"/>
    <property type="match status" value="1"/>
</dbReference>
<dbReference type="OrthoDB" id="432010at2759"/>
<evidence type="ECO:0000256" key="2">
    <source>
        <dbReference type="ARBA" id="ARBA00023239"/>
    </source>
</evidence>
<dbReference type="STRING" id="420778.A0A1S8BGU8"/>
<protein>
    <submittedName>
        <fullName evidence="5">2,3-dihydroxybenzoate decarboxylase</fullName>
    </submittedName>
</protein>
<organism evidence="5 6">
    <name type="scientific">Diplodia seriata</name>
    <dbReference type="NCBI Taxonomy" id="420778"/>
    <lineage>
        <taxon>Eukaryota</taxon>
        <taxon>Fungi</taxon>
        <taxon>Dikarya</taxon>
        <taxon>Ascomycota</taxon>
        <taxon>Pezizomycotina</taxon>
        <taxon>Dothideomycetes</taxon>
        <taxon>Dothideomycetes incertae sedis</taxon>
        <taxon>Botryosphaeriales</taxon>
        <taxon>Botryosphaeriaceae</taxon>
        <taxon>Diplodia</taxon>
    </lineage>
</organism>
<gene>
    <name evidence="5" type="ORF">BK809_0003848</name>
</gene>
<dbReference type="Pfam" id="PF04909">
    <property type="entry name" value="Amidohydro_2"/>
    <property type="match status" value="1"/>
</dbReference>
<evidence type="ECO:0000313" key="6">
    <source>
        <dbReference type="Proteomes" id="UP000190776"/>
    </source>
</evidence>
<dbReference type="EMBL" id="MSZU01000080">
    <property type="protein sequence ID" value="OMP86676.1"/>
    <property type="molecule type" value="Genomic_DNA"/>
</dbReference>
<dbReference type="PANTHER" id="PTHR21240:SF31">
    <property type="entry name" value="AMIDOHYDROLASE FAMILY PROTEIN (AFU_ORTHOLOGUE AFUA_7G05840)"/>
    <property type="match status" value="1"/>
</dbReference>
<dbReference type="AlphaFoldDB" id="A0A1S8BGU8"/>
<evidence type="ECO:0000256" key="3">
    <source>
        <dbReference type="RuleBase" id="RU366045"/>
    </source>
</evidence>
<reference evidence="5 6" key="1">
    <citation type="submission" date="2017-01" db="EMBL/GenBank/DDBJ databases">
        <title>Draft genome sequence of Diplodia seriata F98.1, a fungal species involved in grapevine trunk diseases.</title>
        <authorList>
            <person name="Robert-Siegwald G."/>
            <person name="Vallet J."/>
            <person name="Abou-Mansour E."/>
            <person name="Xu J."/>
            <person name="Rey P."/>
            <person name="Bertsch C."/>
            <person name="Rego C."/>
            <person name="Larignon P."/>
            <person name="Fontaine F."/>
            <person name="Lebrun M.-H."/>
        </authorList>
    </citation>
    <scope>NUCLEOTIDE SEQUENCE [LARGE SCALE GENOMIC DNA]</scope>
    <source>
        <strain evidence="5 6">F98.1</strain>
    </source>
</reference>
<dbReference type="Gene3D" id="3.20.20.140">
    <property type="entry name" value="Metal-dependent hydrolases"/>
    <property type="match status" value="1"/>
</dbReference>
<dbReference type="GO" id="GO:0019748">
    <property type="term" value="P:secondary metabolic process"/>
    <property type="evidence" value="ECO:0007669"/>
    <property type="project" value="TreeGrafter"/>
</dbReference>
<comment type="caution">
    <text evidence="5">The sequence shown here is derived from an EMBL/GenBank/DDBJ whole genome shotgun (WGS) entry which is preliminary data.</text>
</comment>
<sequence length="348" mass="38867">MMSKRRGTIAIEEAVIPPSQHHTLAQWQPILAPGADVAAGVAAHGARLSDIHGTRLRTMDAEGVEYMLLSLTSPGAQGEHVREEAERVAREANDWLAGEVQKNPARFGALAAVSMHDPAQAAGELRRCVEELGMFGALVNDWQSTGADGTGRTYFDTEAFDVFWRTVQELDVPVYFHPRYPPLAELETGRGAGGAYKGRSQMLGAGCSFHLDLSWHVYAVCSGGVFDRFPRVQIIAGHLGENIPFNLWRADHWLNKPQKRKTRPSKQDYTYYFKHNVHITTSGNFNTAGLKFCINEIGLDRCLYAIDTPYDTIEEGQQWWRTNDLNEAEKDAVGRKNAIRLFKLPLEE</sequence>
<dbReference type="GO" id="GO:0016787">
    <property type="term" value="F:hydrolase activity"/>
    <property type="evidence" value="ECO:0007669"/>
    <property type="project" value="InterPro"/>
</dbReference>
<dbReference type="InterPro" id="IPR006680">
    <property type="entry name" value="Amidohydro-rel"/>
</dbReference>
<dbReference type="GO" id="GO:0005829">
    <property type="term" value="C:cytosol"/>
    <property type="evidence" value="ECO:0007669"/>
    <property type="project" value="TreeGrafter"/>
</dbReference>
<feature type="domain" description="Amidohydrolase-related" evidence="4">
    <location>
        <begin position="44"/>
        <end position="344"/>
    </location>
</feature>
<accession>A0A1S8BGU8</accession>